<dbReference type="InterPro" id="IPR025284">
    <property type="entry name" value="DUF4144"/>
</dbReference>
<dbReference type="RefSeq" id="WP_241967778.1">
    <property type="nucleotide sequence ID" value="NZ_JBHRSE010000084.1"/>
</dbReference>
<protein>
    <submittedName>
        <fullName evidence="1">DUF4144 domain-containing protein</fullName>
    </submittedName>
</protein>
<gene>
    <name evidence="1" type="ORF">ACFODT_12480</name>
</gene>
<organism evidence="1 2">
    <name type="scientific">Vibrio zhugei</name>
    <dbReference type="NCBI Taxonomy" id="2479546"/>
    <lineage>
        <taxon>Bacteria</taxon>
        <taxon>Pseudomonadati</taxon>
        <taxon>Pseudomonadota</taxon>
        <taxon>Gammaproteobacteria</taxon>
        <taxon>Vibrionales</taxon>
        <taxon>Vibrionaceae</taxon>
        <taxon>Vibrio</taxon>
    </lineage>
</organism>
<keyword evidence="2" id="KW-1185">Reference proteome</keyword>
<comment type="caution">
    <text evidence="1">The sequence shown here is derived from an EMBL/GenBank/DDBJ whole genome shotgun (WGS) entry which is preliminary data.</text>
</comment>
<dbReference type="Proteomes" id="UP001595384">
    <property type="component" value="Unassembled WGS sequence"/>
</dbReference>
<evidence type="ECO:0000313" key="1">
    <source>
        <dbReference type="EMBL" id="MFC3024639.1"/>
    </source>
</evidence>
<accession>A0ABV7CB54</accession>
<proteinExistence type="predicted"/>
<dbReference type="Pfam" id="PF13642">
    <property type="entry name" value="DUF4144"/>
    <property type="match status" value="1"/>
</dbReference>
<reference evidence="2" key="1">
    <citation type="journal article" date="2019" name="Int. J. Syst. Evol. Microbiol.">
        <title>The Global Catalogue of Microorganisms (GCM) 10K type strain sequencing project: providing services to taxonomists for standard genome sequencing and annotation.</title>
        <authorList>
            <consortium name="The Broad Institute Genomics Platform"/>
            <consortium name="The Broad Institute Genome Sequencing Center for Infectious Disease"/>
            <person name="Wu L."/>
            <person name="Ma J."/>
        </authorList>
    </citation>
    <scope>NUCLEOTIDE SEQUENCE [LARGE SCALE GENOMIC DNA]</scope>
    <source>
        <strain evidence="2">KCTC 62784</strain>
    </source>
</reference>
<dbReference type="EMBL" id="JBHRSE010000084">
    <property type="protein sequence ID" value="MFC3024639.1"/>
    <property type="molecule type" value="Genomic_DNA"/>
</dbReference>
<sequence>MELVRHKHTFTLQQVTELIQAHEFSQQQMCIIKIHFPSIESAILALK</sequence>
<evidence type="ECO:0000313" key="2">
    <source>
        <dbReference type="Proteomes" id="UP001595384"/>
    </source>
</evidence>
<name>A0ABV7CB54_9VIBR</name>